<name>A0A558BUU3_9BACT</name>
<accession>A0A558BUU3</accession>
<dbReference type="Gene3D" id="3.30.530.20">
    <property type="match status" value="1"/>
</dbReference>
<sequence length="146" mass="16808">MHLVLRFPVAQPPAVVIAGFTQELFVALAPPFPKFHLIRYDGSNTGDTVIIELQVGPKRWRWTSLITDNGVLPDGTHYFVDEGQLVPAPLRQWRHRHLIEPAPGGGSVIVEDITFSTGRRWLDWLIRPAMWAQFKLRGPVYRRWFK</sequence>
<reference evidence="1 2" key="1">
    <citation type="submission" date="2019-07" db="EMBL/GenBank/DDBJ databases">
        <title>Hymenobacter sp. straun FUR1 Genome sequencing and assembly.</title>
        <authorList>
            <person name="Chhetri G."/>
        </authorList>
    </citation>
    <scope>NUCLEOTIDE SEQUENCE [LARGE SCALE GENOMIC DNA]</scope>
    <source>
        <strain evidence="1 2">Fur1</strain>
    </source>
</reference>
<organism evidence="1 2">
    <name type="scientific">Hymenobacter setariae</name>
    <dbReference type="NCBI Taxonomy" id="2594794"/>
    <lineage>
        <taxon>Bacteria</taxon>
        <taxon>Pseudomonadati</taxon>
        <taxon>Bacteroidota</taxon>
        <taxon>Cytophagia</taxon>
        <taxon>Cytophagales</taxon>
        <taxon>Hymenobacteraceae</taxon>
        <taxon>Hymenobacter</taxon>
    </lineage>
</organism>
<dbReference type="AlphaFoldDB" id="A0A558BUU3"/>
<proteinExistence type="predicted"/>
<gene>
    <name evidence="1" type="ORF">FNT36_12450</name>
</gene>
<evidence type="ECO:0008006" key="3">
    <source>
        <dbReference type="Google" id="ProtNLM"/>
    </source>
</evidence>
<dbReference type="InterPro" id="IPR023393">
    <property type="entry name" value="START-like_dom_sf"/>
</dbReference>
<dbReference type="SUPFAM" id="SSF55961">
    <property type="entry name" value="Bet v1-like"/>
    <property type="match status" value="1"/>
</dbReference>
<dbReference type="RefSeq" id="WP_144848050.1">
    <property type="nucleotide sequence ID" value="NZ_VMRJ01000003.1"/>
</dbReference>
<keyword evidence="2" id="KW-1185">Reference proteome</keyword>
<evidence type="ECO:0000313" key="1">
    <source>
        <dbReference type="EMBL" id="TVT40287.1"/>
    </source>
</evidence>
<evidence type="ECO:0000313" key="2">
    <source>
        <dbReference type="Proteomes" id="UP000317624"/>
    </source>
</evidence>
<dbReference type="Proteomes" id="UP000317624">
    <property type="component" value="Unassembled WGS sequence"/>
</dbReference>
<dbReference type="EMBL" id="VMRJ01000003">
    <property type="protein sequence ID" value="TVT40287.1"/>
    <property type="molecule type" value="Genomic_DNA"/>
</dbReference>
<comment type="caution">
    <text evidence="1">The sequence shown here is derived from an EMBL/GenBank/DDBJ whole genome shotgun (WGS) entry which is preliminary data.</text>
</comment>
<protein>
    <recommendedName>
        <fullName evidence="3">Ligand-binding SRPBCC domain-containing protein</fullName>
    </recommendedName>
</protein>
<dbReference type="OrthoDB" id="9801773at2"/>